<dbReference type="Pfam" id="PF02714">
    <property type="entry name" value="RSN1_7TM"/>
    <property type="match status" value="1"/>
</dbReference>
<feature type="domain" description="CSC1/OSCA1-like 7TM region" evidence="2">
    <location>
        <begin position="3"/>
        <end position="64"/>
    </location>
</feature>
<dbReference type="GO" id="GO:0005227">
    <property type="term" value="F:calcium-activated cation channel activity"/>
    <property type="evidence" value="ECO:0007669"/>
    <property type="project" value="InterPro"/>
</dbReference>
<comment type="caution">
    <text evidence="3">The sequence shown here is derived from an EMBL/GenBank/DDBJ whole genome shotgun (WGS) entry which is preliminary data.</text>
</comment>
<dbReference type="PANTHER" id="PTHR13018:SF100">
    <property type="entry name" value="CSC1-LIKE PROTEIN ERD4"/>
    <property type="match status" value="1"/>
</dbReference>
<evidence type="ECO:0000313" key="3">
    <source>
        <dbReference type="EMBL" id="KAK9267656.1"/>
    </source>
</evidence>
<keyword evidence="1" id="KW-0472">Membrane</keyword>
<dbReference type="Proteomes" id="UP001415857">
    <property type="component" value="Unassembled WGS sequence"/>
</dbReference>
<feature type="transmembrane region" description="Helical" evidence="1">
    <location>
        <begin position="12"/>
        <end position="40"/>
    </location>
</feature>
<dbReference type="GO" id="GO:0005886">
    <property type="term" value="C:plasma membrane"/>
    <property type="evidence" value="ECO:0007669"/>
    <property type="project" value="TreeGrafter"/>
</dbReference>
<sequence length="106" mass="12299">MELELPGDMLIFTIVLCYSVISPMLIPFGVLYFGLGWLILRNQALKVYVPSFESNGRMWPHMHIAHYSFSVSIPSHHVWLFWSEEILLCSNPTPTSHNVLDFRLHL</sequence>
<dbReference type="EMBL" id="JBBPBK010000016">
    <property type="protein sequence ID" value="KAK9267656.1"/>
    <property type="molecule type" value="Genomic_DNA"/>
</dbReference>
<accession>A0AAP0N8H4</accession>
<dbReference type="PANTHER" id="PTHR13018">
    <property type="entry name" value="PROBABLE MEMBRANE PROTEIN DUF221-RELATED"/>
    <property type="match status" value="1"/>
</dbReference>
<name>A0AAP0N8H4_LIQFO</name>
<dbReference type="AlphaFoldDB" id="A0AAP0N8H4"/>
<keyword evidence="1" id="KW-1133">Transmembrane helix</keyword>
<dbReference type="InterPro" id="IPR045122">
    <property type="entry name" value="Csc1-like"/>
</dbReference>
<protein>
    <recommendedName>
        <fullName evidence="2">CSC1/OSCA1-like 7TM region domain-containing protein</fullName>
    </recommendedName>
</protein>
<evidence type="ECO:0000259" key="2">
    <source>
        <dbReference type="Pfam" id="PF02714"/>
    </source>
</evidence>
<organism evidence="3 4">
    <name type="scientific">Liquidambar formosana</name>
    <name type="common">Formosan gum</name>
    <dbReference type="NCBI Taxonomy" id="63359"/>
    <lineage>
        <taxon>Eukaryota</taxon>
        <taxon>Viridiplantae</taxon>
        <taxon>Streptophyta</taxon>
        <taxon>Embryophyta</taxon>
        <taxon>Tracheophyta</taxon>
        <taxon>Spermatophyta</taxon>
        <taxon>Magnoliopsida</taxon>
        <taxon>eudicotyledons</taxon>
        <taxon>Gunneridae</taxon>
        <taxon>Pentapetalae</taxon>
        <taxon>Saxifragales</taxon>
        <taxon>Altingiaceae</taxon>
        <taxon>Liquidambar</taxon>
    </lineage>
</organism>
<dbReference type="InterPro" id="IPR003864">
    <property type="entry name" value="CSC1/OSCA1-like_7TM"/>
</dbReference>
<gene>
    <name evidence="3" type="ORF">L1049_010087</name>
</gene>
<evidence type="ECO:0000313" key="4">
    <source>
        <dbReference type="Proteomes" id="UP001415857"/>
    </source>
</evidence>
<keyword evidence="1" id="KW-0812">Transmembrane</keyword>
<proteinExistence type="predicted"/>
<keyword evidence="4" id="KW-1185">Reference proteome</keyword>
<reference evidence="3 4" key="1">
    <citation type="journal article" date="2024" name="Plant J.">
        <title>Genome sequences and population genomics reveal climatic adaptation and genomic divergence between two closely related sweetgum species.</title>
        <authorList>
            <person name="Xu W.Q."/>
            <person name="Ren C.Q."/>
            <person name="Zhang X.Y."/>
            <person name="Comes H.P."/>
            <person name="Liu X.H."/>
            <person name="Li Y.G."/>
            <person name="Kettle C.J."/>
            <person name="Jalonen R."/>
            <person name="Gaisberger H."/>
            <person name="Ma Y.Z."/>
            <person name="Qiu Y.X."/>
        </authorList>
    </citation>
    <scope>NUCLEOTIDE SEQUENCE [LARGE SCALE GENOMIC DNA]</scope>
    <source>
        <strain evidence="3">Hangzhou</strain>
    </source>
</reference>
<evidence type="ECO:0000256" key="1">
    <source>
        <dbReference type="SAM" id="Phobius"/>
    </source>
</evidence>